<dbReference type="InterPro" id="IPR003788">
    <property type="entry name" value="NDUFAF7"/>
</dbReference>
<dbReference type="GO" id="GO:0032259">
    <property type="term" value="P:methylation"/>
    <property type="evidence" value="ECO:0007669"/>
    <property type="project" value="UniProtKB-KW"/>
</dbReference>
<keyword evidence="2" id="KW-0808">Transferase</keyword>
<name>A0A8D5ZL93_9BACL</name>
<dbReference type="RefSeq" id="WP_212772628.1">
    <property type="nucleotide sequence ID" value="NZ_AP024601.1"/>
</dbReference>
<dbReference type="Proteomes" id="UP000677436">
    <property type="component" value="Chromosome"/>
</dbReference>
<dbReference type="PANTHER" id="PTHR12049:SF7">
    <property type="entry name" value="PROTEIN ARGININE METHYLTRANSFERASE NDUFAF7, MITOCHONDRIAL"/>
    <property type="match status" value="1"/>
</dbReference>
<accession>A0A8D5ZL93</accession>
<dbReference type="SUPFAM" id="SSF53335">
    <property type="entry name" value="S-adenosyl-L-methionine-dependent methyltransferases"/>
    <property type="match status" value="1"/>
</dbReference>
<reference evidence="3" key="1">
    <citation type="journal article" date="2013" name="Int. J. Syst. Evol. Microbiol.">
        <title>Polycladomyces abyssicola gen. nov., sp. nov., a thermophilic filamentous bacterium isolated from hemipelagic sediment.</title>
        <authorList>
            <person name="Tsubouchi T."/>
            <person name="Shimane Y."/>
            <person name="Mori K."/>
            <person name="Usui K."/>
            <person name="Hiraki T."/>
            <person name="Tame A."/>
            <person name="Uematsu K."/>
            <person name="Maruyama T."/>
            <person name="Hatada Y."/>
        </authorList>
    </citation>
    <scope>NUCLEOTIDE SEQUENCE</scope>
    <source>
        <strain evidence="3">JIR-001</strain>
    </source>
</reference>
<evidence type="ECO:0000313" key="4">
    <source>
        <dbReference type="Proteomes" id="UP000677436"/>
    </source>
</evidence>
<dbReference type="KEGG" id="pabs:JIR001_20570"/>
<protein>
    <submittedName>
        <fullName evidence="3">SAM-dependent methyltransferase</fullName>
    </submittedName>
</protein>
<evidence type="ECO:0000313" key="3">
    <source>
        <dbReference type="EMBL" id="BCU82274.1"/>
    </source>
</evidence>
<dbReference type="PANTHER" id="PTHR12049">
    <property type="entry name" value="PROTEIN ARGININE METHYLTRANSFERASE NDUFAF7, MITOCHONDRIAL"/>
    <property type="match status" value="1"/>
</dbReference>
<dbReference type="InterPro" id="IPR038375">
    <property type="entry name" value="NDUFAF7_sf"/>
</dbReference>
<keyword evidence="1 3" id="KW-0489">Methyltransferase</keyword>
<organism evidence="3 4">
    <name type="scientific">Polycladomyces abyssicola</name>
    <dbReference type="NCBI Taxonomy" id="1125966"/>
    <lineage>
        <taxon>Bacteria</taxon>
        <taxon>Bacillati</taxon>
        <taxon>Bacillota</taxon>
        <taxon>Bacilli</taxon>
        <taxon>Bacillales</taxon>
        <taxon>Thermoactinomycetaceae</taxon>
        <taxon>Polycladomyces</taxon>
    </lineage>
</organism>
<dbReference type="AlphaFoldDB" id="A0A8D5ZL93"/>
<dbReference type="GO" id="GO:0035243">
    <property type="term" value="F:protein-arginine omega-N symmetric methyltransferase activity"/>
    <property type="evidence" value="ECO:0007669"/>
    <property type="project" value="TreeGrafter"/>
</dbReference>
<proteinExistence type="predicted"/>
<evidence type="ECO:0000256" key="1">
    <source>
        <dbReference type="ARBA" id="ARBA00022603"/>
    </source>
</evidence>
<keyword evidence="4" id="KW-1185">Reference proteome</keyword>
<gene>
    <name evidence="3" type="ORF">JIR001_20570</name>
</gene>
<evidence type="ECO:0000256" key="2">
    <source>
        <dbReference type="ARBA" id="ARBA00022679"/>
    </source>
</evidence>
<dbReference type="InterPro" id="IPR029063">
    <property type="entry name" value="SAM-dependent_MTases_sf"/>
</dbReference>
<dbReference type="Gene3D" id="3.40.50.12710">
    <property type="match status" value="1"/>
</dbReference>
<dbReference type="EMBL" id="AP024601">
    <property type="protein sequence ID" value="BCU82274.1"/>
    <property type="molecule type" value="Genomic_DNA"/>
</dbReference>
<sequence length="376" mass="43520">MMRPLEKVLVEEISHAPGGSIPFIRFMELALYHPLWGYYQQERPKWGKHGDYYTSPMVGDVFGSVMSGVLETMHRSFCGKGSWAIVEFGGGDGRWAEQLLEGLRETAVFSSLTYVMVERSADHRRRQRERLARFGSKIMWTQRPEPVLNSVPCVVLSNELIDAFPVHRLRKENGHWCEIHVSWDERRRLHEVTRPITDPALFWYVEKWRESWPDGTETEVNTRAREWLNQVAVSLREGFVVTFDYGGREEEVRGPHRPEGTIRCYSRHHAHRRLYDAPGESDITADVNFDDLMRWGKKAGLETVWYGPQSRFLVAAGILRLLTEHHDPDPFSASARRNRAIRHLVLSEGMGERFRVLIQAKGVQFDELAEVLHAGE</sequence>
<dbReference type="Pfam" id="PF02636">
    <property type="entry name" value="Methyltransf_28"/>
    <property type="match status" value="1"/>
</dbReference>
<reference evidence="3" key="2">
    <citation type="journal article" date="2021" name="Microbiol. Resour. Announc.">
        <title>Complete Genome Sequence of Polycladomyces abyssicola JIR-001T, Isolated from Hemipelagic Sediment in Deep Seawater.</title>
        <authorList>
            <person name="Tsubouchi T."/>
            <person name="Kaneko Y."/>
        </authorList>
    </citation>
    <scope>NUCLEOTIDE SEQUENCE</scope>
    <source>
        <strain evidence="3">JIR-001</strain>
    </source>
</reference>